<dbReference type="OrthoDB" id="109735at2"/>
<reference evidence="3" key="1">
    <citation type="submission" date="2016-10" db="EMBL/GenBank/DDBJ databases">
        <authorList>
            <person name="Varghese N."/>
            <person name="Submissions S."/>
        </authorList>
    </citation>
    <scope>NUCLEOTIDE SEQUENCE [LARGE SCALE GENOMIC DNA]</scope>
    <source>
        <strain evidence="3">DSM 10146</strain>
    </source>
</reference>
<organism evidence="2 3">
    <name type="scientific">Salipiger thiooxidans</name>
    <dbReference type="NCBI Taxonomy" id="282683"/>
    <lineage>
        <taxon>Bacteria</taxon>
        <taxon>Pseudomonadati</taxon>
        <taxon>Pseudomonadota</taxon>
        <taxon>Alphaproteobacteria</taxon>
        <taxon>Rhodobacterales</taxon>
        <taxon>Roseobacteraceae</taxon>
        <taxon>Salipiger</taxon>
    </lineage>
</organism>
<dbReference type="SUPFAM" id="SSF51735">
    <property type="entry name" value="NAD(P)-binding Rossmann-fold domains"/>
    <property type="match status" value="1"/>
</dbReference>
<evidence type="ECO:0000313" key="2">
    <source>
        <dbReference type="EMBL" id="SDE62924.1"/>
    </source>
</evidence>
<gene>
    <name evidence="2" type="ORF">SAMN04488105_105349</name>
</gene>
<evidence type="ECO:0000259" key="1">
    <source>
        <dbReference type="Pfam" id="PF13460"/>
    </source>
</evidence>
<accession>A0A1G7EGY4</accession>
<name>A0A1G7EGY4_9RHOB</name>
<dbReference type="Pfam" id="PF13460">
    <property type="entry name" value="NAD_binding_10"/>
    <property type="match status" value="1"/>
</dbReference>
<dbReference type="STRING" id="282683.SAMN04488105_105349"/>
<dbReference type="Gene3D" id="3.40.50.720">
    <property type="entry name" value="NAD(P)-binding Rossmann-like Domain"/>
    <property type="match status" value="1"/>
</dbReference>
<dbReference type="Gene3D" id="3.90.25.10">
    <property type="entry name" value="UDP-galactose 4-epimerase, domain 1"/>
    <property type="match status" value="1"/>
</dbReference>
<dbReference type="EMBL" id="FNAV01000005">
    <property type="protein sequence ID" value="SDE62924.1"/>
    <property type="molecule type" value="Genomic_DNA"/>
</dbReference>
<dbReference type="AlphaFoldDB" id="A0A1G7EGY4"/>
<sequence>MSDRVLVIGGKGTTGQRVAHRLEATGAKVAIGTRRPMDPRDRSFDWADPASVAAFDGCSAAYVVAPTDRTDHLDVMRPLLEGAMARDVRRFVLLSSSLLERDGPMMGAAHDWLADSAPEWAVLRPSWFMQNFSEGPHARTIREEDAIYSATGGARVGFIDAEDIAAAAVACLTSSEPLNDDRILTGPEALSYEDAAGILSEVTGRTIRHVALSTRHMALRFEEQGLPPDYAGILAGLDDTIGTGVEDRTTDGVAQLTGQAPGSFQAFATDNIASWQP</sequence>
<proteinExistence type="predicted"/>
<feature type="domain" description="NAD(P)-binding" evidence="1">
    <location>
        <begin position="9"/>
        <end position="174"/>
    </location>
</feature>
<dbReference type="RefSeq" id="WP_089958428.1">
    <property type="nucleotide sequence ID" value="NZ_FNAV01000005.1"/>
</dbReference>
<dbReference type="InterPro" id="IPR051604">
    <property type="entry name" value="Ergot_Alk_Oxidoreductase"/>
</dbReference>
<dbReference type="Proteomes" id="UP000198994">
    <property type="component" value="Unassembled WGS sequence"/>
</dbReference>
<keyword evidence="3" id="KW-1185">Reference proteome</keyword>
<dbReference type="PANTHER" id="PTHR43162">
    <property type="match status" value="1"/>
</dbReference>
<protein>
    <submittedName>
        <fullName evidence="2">Uncharacterized conserved protein YbjT, contains NAD(P)-binding and DUF2867 domains</fullName>
    </submittedName>
</protein>
<dbReference type="PANTHER" id="PTHR43162:SF1">
    <property type="entry name" value="PRESTALK A DIFFERENTIATION PROTEIN A"/>
    <property type="match status" value="1"/>
</dbReference>
<dbReference type="InterPro" id="IPR016040">
    <property type="entry name" value="NAD(P)-bd_dom"/>
</dbReference>
<evidence type="ECO:0000313" key="3">
    <source>
        <dbReference type="Proteomes" id="UP000198994"/>
    </source>
</evidence>
<dbReference type="InterPro" id="IPR036291">
    <property type="entry name" value="NAD(P)-bd_dom_sf"/>
</dbReference>